<name>K2RM11_MACPH</name>
<comment type="caution">
    <text evidence="2">The sequence shown here is derived from an EMBL/GenBank/DDBJ whole genome shotgun (WGS) entry which is preliminary data.</text>
</comment>
<dbReference type="AlphaFoldDB" id="K2RM11"/>
<evidence type="ECO:0000313" key="3">
    <source>
        <dbReference type="Proteomes" id="UP000007129"/>
    </source>
</evidence>
<dbReference type="EMBL" id="AHHD01000293">
    <property type="protein sequence ID" value="EKG15753.1"/>
    <property type="molecule type" value="Genomic_DNA"/>
</dbReference>
<dbReference type="Proteomes" id="UP000007129">
    <property type="component" value="Unassembled WGS sequence"/>
</dbReference>
<sequence length="114" mass="12796">MKRVKDQRTTCDLLSHKTLTPAFSVNTLGSNGRQGFRNATPGPRTTQLPYAEETMTHSRLQYTCGRPKASCRVHVISKDEKNQCHPAVYAAMPSKHQMRVNPPMNKMPGSQMKP</sequence>
<dbReference type="HOGENOM" id="CLU_2121548_0_0_1"/>
<accession>K2RM11</accession>
<protein>
    <submittedName>
        <fullName evidence="2">Uncharacterized protein</fullName>
    </submittedName>
</protein>
<feature type="region of interest" description="Disordered" evidence="1">
    <location>
        <begin position="95"/>
        <end position="114"/>
    </location>
</feature>
<gene>
    <name evidence="2" type="ORF">MPH_07188</name>
</gene>
<evidence type="ECO:0000256" key="1">
    <source>
        <dbReference type="SAM" id="MobiDB-lite"/>
    </source>
</evidence>
<organism evidence="2 3">
    <name type="scientific">Macrophomina phaseolina (strain MS6)</name>
    <name type="common">Charcoal rot fungus</name>
    <dbReference type="NCBI Taxonomy" id="1126212"/>
    <lineage>
        <taxon>Eukaryota</taxon>
        <taxon>Fungi</taxon>
        <taxon>Dikarya</taxon>
        <taxon>Ascomycota</taxon>
        <taxon>Pezizomycotina</taxon>
        <taxon>Dothideomycetes</taxon>
        <taxon>Dothideomycetes incertae sedis</taxon>
        <taxon>Botryosphaeriales</taxon>
        <taxon>Botryosphaeriaceae</taxon>
        <taxon>Macrophomina</taxon>
    </lineage>
</organism>
<proteinExistence type="predicted"/>
<dbReference type="VEuPathDB" id="FungiDB:MPH_07188"/>
<evidence type="ECO:0000313" key="2">
    <source>
        <dbReference type="EMBL" id="EKG15753.1"/>
    </source>
</evidence>
<reference evidence="2 3" key="1">
    <citation type="journal article" date="2012" name="BMC Genomics">
        <title>Tools to kill: Genome of one of the most destructive plant pathogenic fungi Macrophomina phaseolina.</title>
        <authorList>
            <person name="Islam M.S."/>
            <person name="Haque M.S."/>
            <person name="Islam M.M."/>
            <person name="Emdad E.M."/>
            <person name="Halim A."/>
            <person name="Hossen Q.M.M."/>
            <person name="Hossain M.Z."/>
            <person name="Ahmed B."/>
            <person name="Rahim S."/>
            <person name="Rahman M.S."/>
            <person name="Alam M.M."/>
            <person name="Hou S."/>
            <person name="Wan X."/>
            <person name="Saito J.A."/>
            <person name="Alam M."/>
        </authorList>
    </citation>
    <scope>NUCLEOTIDE SEQUENCE [LARGE SCALE GENOMIC DNA]</scope>
    <source>
        <strain evidence="2 3">MS6</strain>
    </source>
</reference>
<dbReference type="InParanoid" id="K2RM11"/>